<dbReference type="SUPFAM" id="SSF56112">
    <property type="entry name" value="Protein kinase-like (PK-like)"/>
    <property type="match status" value="1"/>
</dbReference>
<keyword evidence="1" id="KW-0547">Nucleotide-binding</keyword>
<dbReference type="InterPro" id="IPR011009">
    <property type="entry name" value="Kinase-like_dom_sf"/>
</dbReference>
<feature type="domain" description="Protein kinase" evidence="2">
    <location>
        <begin position="54"/>
        <end position="175"/>
    </location>
</feature>
<dbReference type="GO" id="GO:0004672">
    <property type="term" value="F:protein kinase activity"/>
    <property type="evidence" value="ECO:0007669"/>
    <property type="project" value="InterPro"/>
</dbReference>
<accession>A0A7S4K656</accession>
<evidence type="ECO:0000259" key="2">
    <source>
        <dbReference type="PROSITE" id="PS50011"/>
    </source>
</evidence>
<keyword evidence="1" id="KW-0067">ATP-binding</keyword>
<evidence type="ECO:0000313" key="3">
    <source>
        <dbReference type="EMBL" id="CAE2284354.1"/>
    </source>
</evidence>
<dbReference type="AlphaFoldDB" id="A0A7S4K656"/>
<proteinExistence type="predicted"/>
<dbReference type="Gene3D" id="3.30.200.20">
    <property type="entry name" value="Phosphorylase Kinase, domain 1"/>
    <property type="match status" value="1"/>
</dbReference>
<dbReference type="PROSITE" id="PS50011">
    <property type="entry name" value="PROTEIN_KINASE_DOM"/>
    <property type="match status" value="1"/>
</dbReference>
<organism evidence="3">
    <name type="scientific">Guillardia theta</name>
    <name type="common">Cryptophyte</name>
    <name type="synonym">Cryptomonas phi</name>
    <dbReference type="NCBI Taxonomy" id="55529"/>
    <lineage>
        <taxon>Eukaryota</taxon>
        <taxon>Cryptophyceae</taxon>
        <taxon>Pyrenomonadales</taxon>
        <taxon>Geminigeraceae</taxon>
        <taxon>Guillardia</taxon>
    </lineage>
</organism>
<name>A0A7S4K656_GUITH</name>
<dbReference type="InterPro" id="IPR000719">
    <property type="entry name" value="Prot_kinase_dom"/>
</dbReference>
<dbReference type="InterPro" id="IPR017441">
    <property type="entry name" value="Protein_kinase_ATP_BS"/>
</dbReference>
<sequence length="175" mass="19848">MWAFPGNPDARKCIDARLLLFQLKPGSTANIEKTELVQNECHEQDTPSTLMNRWKIVQKIGSGSFGRVFKAKDMVTNKFVAIKIARIQQNKGKITSGSDQEEDSSGQLENEYIVLRHLKTFSSKINVPKVYFFSKKTDYPSTVFHGHSVLVQQLVSYSFGKKSTFLLNSCDSIHR</sequence>
<gene>
    <name evidence="3" type="ORF">GTHE00462_LOCUS9725</name>
</gene>
<protein>
    <recommendedName>
        <fullName evidence="2">Protein kinase domain-containing protein</fullName>
    </recommendedName>
</protein>
<dbReference type="EMBL" id="HBKN01012501">
    <property type="protein sequence ID" value="CAE2284354.1"/>
    <property type="molecule type" value="Transcribed_RNA"/>
</dbReference>
<evidence type="ECO:0000256" key="1">
    <source>
        <dbReference type="PROSITE-ProRule" id="PRU10141"/>
    </source>
</evidence>
<feature type="binding site" evidence="1">
    <location>
        <position position="83"/>
    </location>
    <ligand>
        <name>ATP</name>
        <dbReference type="ChEBI" id="CHEBI:30616"/>
    </ligand>
</feature>
<reference evidence="3" key="1">
    <citation type="submission" date="2021-01" db="EMBL/GenBank/DDBJ databases">
        <authorList>
            <person name="Corre E."/>
            <person name="Pelletier E."/>
            <person name="Niang G."/>
            <person name="Scheremetjew M."/>
            <person name="Finn R."/>
            <person name="Kale V."/>
            <person name="Holt S."/>
            <person name="Cochrane G."/>
            <person name="Meng A."/>
            <person name="Brown T."/>
            <person name="Cohen L."/>
        </authorList>
    </citation>
    <scope>NUCLEOTIDE SEQUENCE</scope>
    <source>
        <strain evidence="3">CCMP 2712</strain>
    </source>
</reference>
<dbReference type="GO" id="GO:0005524">
    <property type="term" value="F:ATP binding"/>
    <property type="evidence" value="ECO:0007669"/>
    <property type="project" value="UniProtKB-UniRule"/>
</dbReference>
<dbReference type="PROSITE" id="PS00107">
    <property type="entry name" value="PROTEIN_KINASE_ATP"/>
    <property type="match status" value="1"/>
</dbReference>